<reference evidence="2" key="1">
    <citation type="journal article" date="2019" name="Int. J. Syst. Evol. Microbiol.">
        <title>The Global Catalogue of Microorganisms (GCM) 10K type strain sequencing project: providing services to taxonomists for standard genome sequencing and annotation.</title>
        <authorList>
            <consortium name="The Broad Institute Genomics Platform"/>
            <consortium name="The Broad Institute Genome Sequencing Center for Infectious Disease"/>
            <person name="Wu L."/>
            <person name="Ma J."/>
        </authorList>
    </citation>
    <scope>NUCLEOTIDE SEQUENCE [LARGE SCALE GENOMIC DNA]</scope>
    <source>
        <strain evidence="2">JCM 19129</strain>
    </source>
</reference>
<dbReference type="EMBL" id="BAABLW010000003">
    <property type="protein sequence ID" value="GAA4914614.1"/>
    <property type="molecule type" value="Genomic_DNA"/>
</dbReference>
<accession>A0ABP9FVK6</accession>
<evidence type="ECO:0000313" key="2">
    <source>
        <dbReference type="Proteomes" id="UP001500368"/>
    </source>
</evidence>
<comment type="caution">
    <text evidence="1">The sequence shown here is derived from an EMBL/GenBank/DDBJ whole genome shotgun (WGS) entry which is preliminary data.</text>
</comment>
<name>A0ABP9FVK6_9MICC</name>
<sequence>MPNTGPSTYEVGMAMLRRRRSPLLIADFLTLALRREQEATA</sequence>
<keyword evidence="2" id="KW-1185">Reference proteome</keyword>
<dbReference type="Proteomes" id="UP001500368">
    <property type="component" value="Unassembled WGS sequence"/>
</dbReference>
<protein>
    <recommendedName>
        <fullName evidence="3">LysR family transcriptional regulator</fullName>
    </recommendedName>
</protein>
<gene>
    <name evidence="1" type="ORF">GCM10025790_06960</name>
</gene>
<evidence type="ECO:0000313" key="1">
    <source>
        <dbReference type="EMBL" id="GAA4914614.1"/>
    </source>
</evidence>
<dbReference type="RefSeq" id="WP_345476694.1">
    <property type="nucleotide sequence ID" value="NZ_BAABLW010000003.1"/>
</dbReference>
<evidence type="ECO:0008006" key="3">
    <source>
        <dbReference type="Google" id="ProtNLM"/>
    </source>
</evidence>
<proteinExistence type="predicted"/>
<organism evidence="1 2">
    <name type="scientific">Nesterenkonia rhizosphaerae</name>
    <dbReference type="NCBI Taxonomy" id="1348272"/>
    <lineage>
        <taxon>Bacteria</taxon>
        <taxon>Bacillati</taxon>
        <taxon>Actinomycetota</taxon>
        <taxon>Actinomycetes</taxon>
        <taxon>Micrococcales</taxon>
        <taxon>Micrococcaceae</taxon>
        <taxon>Nesterenkonia</taxon>
    </lineage>
</organism>